<keyword evidence="2" id="KW-1185">Reference proteome</keyword>
<dbReference type="EMBL" id="AP026708">
    <property type="protein sequence ID" value="BDQ34732.1"/>
    <property type="molecule type" value="Genomic_DNA"/>
</dbReference>
<accession>A0ABM8ATG1</accession>
<sequence>MLFPLAYPSFEGKPKLNIAMNVFYQSEIKDNYLLVTAHGAIWSVEQMMEYIEKVRVDLQKAALKKLLIDESQCHLHIDLGKAVTVVQGGEELDSSSPDLQKAFVCSEMNYALYRHLFGSNKNVKIFTELEDAETWLMSR</sequence>
<reference evidence="1" key="1">
    <citation type="submission" date="2022-08" db="EMBL/GenBank/DDBJ databases">
        <title>Genome Sequence of the sulphate-reducing bacterium, Pseudodesulfovibrio portus JCM14722.</title>
        <authorList>
            <person name="Kondo R."/>
            <person name="Kataoka T."/>
        </authorList>
    </citation>
    <scope>NUCLEOTIDE SEQUENCE</scope>
    <source>
        <strain evidence="1">JCM 14722</strain>
    </source>
</reference>
<evidence type="ECO:0000313" key="2">
    <source>
        <dbReference type="Proteomes" id="UP001061361"/>
    </source>
</evidence>
<proteinExistence type="predicted"/>
<gene>
    <name evidence="1" type="ORF">JCM14722_22740</name>
</gene>
<dbReference type="Proteomes" id="UP001061361">
    <property type="component" value="Chromosome"/>
</dbReference>
<organism evidence="1 2">
    <name type="scientific">Pseudodesulfovibrio portus</name>
    <dbReference type="NCBI Taxonomy" id="231439"/>
    <lineage>
        <taxon>Bacteria</taxon>
        <taxon>Pseudomonadati</taxon>
        <taxon>Thermodesulfobacteriota</taxon>
        <taxon>Desulfovibrionia</taxon>
        <taxon>Desulfovibrionales</taxon>
        <taxon>Desulfovibrionaceae</taxon>
    </lineage>
</organism>
<protein>
    <recommendedName>
        <fullName evidence="3">STAS/SEC14 domain-containing protein</fullName>
    </recommendedName>
</protein>
<evidence type="ECO:0008006" key="3">
    <source>
        <dbReference type="Google" id="ProtNLM"/>
    </source>
</evidence>
<name>A0ABM8ATG1_9BACT</name>
<evidence type="ECO:0000313" key="1">
    <source>
        <dbReference type="EMBL" id="BDQ34732.1"/>
    </source>
</evidence>